<sequence length="203" mass="22952">MPSGHLEFGFSSTPGASAAILRKEFLRATTPVEPELVIVLAPGNNLTMSSTTEQAGKEFTDLIRSVQHRWIKVIVTDFPTRLIVDFDIQELLRQEYHRCAVSMKERYLSTADHFPVSCSDLWCIDGIHLRDDRGMPLLAQLIWCVAYLQLTRPAITGIQSRNPGITPRLVVRGTAHAPRKTDPFSWAEVKQKGRTKYFLRCSL</sequence>
<name>A0ABR0YCV6_HUSHU</name>
<evidence type="ECO:0008006" key="3">
    <source>
        <dbReference type="Google" id="ProtNLM"/>
    </source>
</evidence>
<accession>A0ABR0YCV6</accession>
<protein>
    <recommendedName>
        <fullName evidence="3">SGNH hydrolase-type esterase domain-containing protein</fullName>
    </recommendedName>
</protein>
<proteinExistence type="predicted"/>
<gene>
    <name evidence="1" type="ORF">HHUSO_G31213</name>
</gene>
<dbReference type="SUPFAM" id="SSF52266">
    <property type="entry name" value="SGNH hydrolase"/>
    <property type="match status" value="1"/>
</dbReference>
<evidence type="ECO:0000313" key="1">
    <source>
        <dbReference type="EMBL" id="KAK6470256.1"/>
    </source>
</evidence>
<dbReference type="EMBL" id="JAHFZB010000036">
    <property type="protein sequence ID" value="KAK6470256.1"/>
    <property type="molecule type" value="Genomic_DNA"/>
</dbReference>
<dbReference type="Proteomes" id="UP001369086">
    <property type="component" value="Unassembled WGS sequence"/>
</dbReference>
<evidence type="ECO:0000313" key="2">
    <source>
        <dbReference type="Proteomes" id="UP001369086"/>
    </source>
</evidence>
<comment type="caution">
    <text evidence="1">The sequence shown here is derived from an EMBL/GenBank/DDBJ whole genome shotgun (WGS) entry which is preliminary data.</text>
</comment>
<keyword evidence="2" id="KW-1185">Reference proteome</keyword>
<organism evidence="1 2">
    <name type="scientific">Huso huso</name>
    <name type="common">Beluga</name>
    <name type="synonym">Acipenser huso</name>
    <dbReference type="NCBI Taxonomy" id="61971"/>
    <lineage>
        <taxon>Eukaryota</taxon>
        <taxon>Metazoa</taxon>
        <taxon>Chordata</taxon>
        <taxon>Craniata</taxon>
        <taxon>Vertebrata</taxon>
        <taxon>Euteleostomi</taxon>
        <taxon>Actinopterygii</taxon>
        <taxon>Chondrostei</taxon>
        <taxon>Acipenseriformes</taxon>
        <taxon>Acipenseridae</taxon>
        <taxon>Huso</taxon>
    </lineage>
</organism>
<reference evidence="1 2" key="1">
    <citation type="submission" date="2021-05" db="EMBL/GenBank/DDBJ databases">
        <authorList>
            <person name="Zahm M."/>
            <person name="Klopp C."/>
            <person name="Cabau C."/>
            <person name="Kuhl H."/>
            <person name="Suciu R."/>
            <person name="Ciorpac M."/>
            <person name="Holostenco D."/>
            <person name="Gessner J."/>
            <person name="Wuertz S."/>
            <person name="Hohne C."/>
            <person name="Stock M."/>
            <person name="Gislard M."/>
            <person name="Lluch J."/>
            <person name="Milhes M."/>
            <person name="Lampietro C."/>
            <person name="Lopez Roques C."/>
            <person name="Donnadieu C."/>
            <person name="Du K."/>
            <person name="Schartl M."/>
            <person name="Guiguen Y."/>
        </authorList>
    </citation>
    <scope>NUCLEOTIDE SEQUENCE [LARGE SCALE GENOMIC DNA]</scope>
    <source>
        <strain evidence="1">Hh-F2</strain>
        <tissue evidence="1">Blood</tissue>
    </source>
</reference>